<keyword evidence="1" id="KW-1185">Reference proteome</keyword>
<reference evidence="2" key="1">
    <citation type="submission" date="2022-11" db="UniProtKB">
        <authorList>
            <consortium name="WormBaseParasite"/>
        </authorList>
    </citation>
    <scope>IDENTIFICATION</scope>
</reference>
<name>A0A914HRI9_GLORO</name>
<sequence>MAVKNREHRNVLHNILFISLNGNAAQPIMVGELGVRTYAEIDDIQTEIGFGGRRKRIKFEQAGASGHRGVKTILLSQSLITLDQLNPIQLIRINLSQSLITLIMLKMSENWKRELGQSTPYKHSYSEQKELLKRYYEIRDKNSKISDGEIAKKFKINDIWRILISGLARLNAYTGRQILLSVAVTYRLNLPSAKSRQGFSWFALPLN</sequence>
<dbReference type="WBParaSite" id="Gr19_v10_g3272.t1">
    <property type="protein sequence ID" value="Gr19_v10_g3272.t1"/>
    <property type="gene ID" value="Gr19_v10_g3272"/>
</dbReference>
<accession>A0A914HRI9</accession>
<evidence type="ECO:0000313" key="2">
    <source>
        <dbReference type="WBParaSite" id="Gr19_v10_g3272.t1"/>
    </source>
</evidence>
<proteinExistence type="predicted"/>
<protein>
    <submittedName>
        <fullName evidence="2">Uncharacterized protein</fullName>
    </submittedName>
</protein>
<evidence type="ECO:0000313" key="1">
    <source>
        <dbReference type="Proteomes" id="UP000887572"/>
    </source>
</evidence>
<organism evidence="1 2">
    <name type="scientific">Globodera rostochiensis</name>
    <name type="common">Golden nematode worm</name>
    <name type="synonym">Heterodera rostochiensis</name>
    <dbReference type="NCBI Taxonomy" id="31243"/>
    <lineage>
        <taxon>Eukaryota</taxon>
        <taxon>Metazoa</taxon>
        <taxon>Ecdysozoa</taxon>
        <taxon>Nematoda</taxon>
        <taxon>Chromadorea</taxon>
        <taxon>Rhabditida</taxon>
        <taxon>Tylenchina</taxon>
        <taxon>Tylenchomorpha</taxon>
        <taxon>Tylenchoidea</taxon>
        <taxon>Heteroderidae</taxon>
        <taxon>Heteroderinae</taxon>
        <taxon>Globodera</taxon>
    </lineage>
</organism>
<dbReference type="Proteomes" id="UP000887572">
    <property type="component" value="Unplaced"/>
</dbReference>
<dbReference type="AlphaFoldDB" id="A0A914HRI9"/>